<sequence>MGEGEMGGARGKGRGQAQAPGVLTLCVLVRACVRALPVVERVLLELSVGEERWSRRAVGSGYRLAAASWAPGCELTDCPFVIGAEEGPGRPELR</sequence>
<keyword evidence="2" id="KW-1185">Reference proteome</keyword>
<protein>
    <submittedName>
        <fullName evidence="1">Uncharacterized protein</fullName>
    </submittedName>
</protein>
<name>A0A401T3W5_CHIPU</name>
<organism evidence="1 2">
    <name type="scientific">Chiloscyllium punctatum</name>
    <name type="common">Brownbanded bambooshark</name>
    <name type="synonym">Hemiscyllium punctatum</name>
    <dbReference type="NCBI Taxonomy" id="137246"/>
    <lineage>
        <taxon>Eukaryota</taxon>
        <taxon>Metazoa</taxon>
        <taxon>Chordata</taxon>
        <taxon>Craniata</taxon>
        <taxon>Vertebrata</taxon>
        <taxon>Chondrichthyes</taxon>
        <taxon>Elasmobranchii</taxon>
        <taxon>Galeomorphii</taxon>
        <taxon>Galeoidea</taxon>
        <taxon>Orectolobiformes</taxon>
        <taxon>Hemiscylliidae</taxon>
        <taxon>Chiloscyllium</taxon>
    </lineage>
</organism>
<reference evidence="1 2" key="1">
    <citation type="journal article" date="2018" name="Nat. Ecol. Evol.">
        <title>Shark genomes provide insights into elasmobranch evolution and the origin of vertebrates.</title>
        <authorList>
            <person name="Hara Y"/>
            <person name="Yamaguchi K"/>
            <person name="Onimaru K"/>
            <person name="Kadota M"/>
            <person name="Koyanagi M"/>
            <person name="Keeley SD"/>
            <person name="Tatsumi K"/>
            <person name="Tanaka K"/>
            <person name="Motone F"/>
            <person name="Kageyama Y"/>
            <person name="Nozu R"/>
            <person name="Adachi N"/>
            <person name="Nishimura O"/>
            <person name="Nakagawa R"/>
            <person name="Tanegashima C"/>
            <person name="Kiyatake I"/>
            <person name="Matsumoto R"/>
            <person name="Murakumo K"/>
            <person name="Nishida K"/>
            <person name="Terakita A"/>
            <person name="Kuratani S"/>
            <person name="Sato K"/>
            <person name="Hyodo S Kuraku.S."/>
        </authorList>
    </citation>
    <scope>NUCLEOTIDE SEQUENCE [LARGE SCALE GENOMIC DNA]</scope>
</reference>
<gene>
    <name evidence="1" type="ORF">chiPu_0015807</name>
</gene>
<evidence type="ECO:0000313" key="2">
    <source>
        <dbReference type="Proteomes" id="UP000287033"/>
    </source>
</evidence>
<proteinExistence type="predicted"/>
<dbReference type="EMBL" id="BEZZ01000975">
    <property type="protein sequence ID" value="GCC37304.1"/>
    <property type="molecule type" value="Genomic_DNA"/>
</dbReference>
<dbReference type="AlphaFoldDB" id="A0A401T3W5"/>
<comment type="caution">
    <text evidence="1">The sequence shown here is derived from an EMBL/GenBank/DDBJ whole genome shotgun (WGS) entry which is preliminary data.</text>
</comment>
<evidence type="ECO:0000313" key="1">
    <source>
        <dbReference type="EMBL" id="GCC37304.1"/>
    </source>
</evidence>
<dbReference type="Proteomes" id="UP000287033">
    <property type="component" value="Unassembled WGS sequence"/>
</dbReference>
<accession>A0A401T3W5</accession>